<proteinExistence type="predicted"/>
<keyword evidence="1" id="KW-0805">Transcription regulation</keyword>
<accession>A0ABP6NS90</accession>
<feature type="domain" description="HTH luxR-type" evidence="4">
    <location>
        <begin position="286"/>
        <end position="351"/>
    </location>
</feature>
<dbReference type="InterPro" id="IPR036388">
    <property type="entry name" value="WH-like_DNA-bd_sf"/>
</dbReference>
<reference evidence="6" key="1">
    <citation type="journal article" date="2019" name="Int. J. Syst. Evol. Microbiol.">
        <title>The Global Catalogue of Microorganisms (GCM) 10K type strain sequencing project: providing services to taxonomists for standard genome sequencing and annotation.</title>
        <authorList>
            <consortium name="The Broad Institute Genomics Platform"/>
            <consortium name="The Broad Institute Genome Sequencing Center for Infectious Disease"/>
            <person name="Wu L."/>
            <person name="Ma J."/>
        </authorList>
    </citation>
    <scope>NUCLEOTIDE SEQUENCE [LARGE SCALE GENOMIC DNA]</scope>
    <source>
        <strain evidence="6">JCM 9373</strain>
    </source>
</reference>
<dbReference type="InterPro" id="IPR000792">
    <property type="entry name" value="Tscrpt_reg_LuxR_C"/>
</dbReference>
<dbReference type="CDD" id="cd06170">
    <property type="entry name" value="LuxR_C_like"/>
    <property type="match status" value="1"/>
</dbReference>
<dbReference type="Gene3D" id="1.10.10.10">
    <property type="entry name" value="Winged helix-like DNA-binding domain superfamily/Winged helix DNA-binding domain"/>
    <property type="match status" value="1"/>
</dbReference>
<dbReference type="PANTHER" id="PTHR43214">
    <property type="entry name" value="TWO-COMPONENT RESPONSE REGULATOR"/>
    <property type="match status" value="1"/>
</dbReference>
<dbReference type="Proteomes" id="UP001500320">
    <property type="component" value="Unassembled WGS sequence"/>
</dbReference>
<dbReference type="SMART" id="SM00421">
    <property type="entry name" value="HTH_LUXR"/>
    <property type="match status" value="1"/>
</dbReference>
<gene>
    <name evidence="5" type="ORF">GCM10010466_50120</name>
</gene>
<dbReference type="SUPFAM" id="SSF55781">
    <property type="entry name" value="GAF domain-like"/>
    <property type="match status" value="1"/>
</dbReference>
<dbReference type="Gene3D" id="3.30.450.40">
    <property type="match status" value="1"/>
</dbReference>
<evidence type="ECO:0000313" key="6">
    <source>
        <dbReference type="Proteomes" id="UP001500320"/>
    </source>
</evidence>
<dbReference type="PROSITE" id="PS50043">
    <property type="entry name" value="HTH_LUXR_2"/>
    <property type="match status" value="1"/>
</dbReference>
<dbReference type="InterPro" id="IPR029016">
    <property type="entry name" value="GAF-like_dom_sf"/>
</dbReference>
<dbReference type="InterPro" id="IPR016032">
    <property type="entry name" value="Sig_transdc_resp-reg_C-effctor"/>
</dbReference>
<protein>
    <submittedName>
        <fullName evidence="5">LuxR C-terminal-related transcriptional regulator</fullName>
    </submittedName>
</protein>
<dbReference type="Pfam" id="PF00196">
    <property type="entry name" value="GerE"/>
    <property type="match status" value="1"/>
</dbReference>
<evidence type="ECO:0000256" key="3">
    <source>
        <dbReference type="ARBA" id="ARBA00023163"/>
    </source>
</evidence>
<evidence type="ECO:0000259" key="4">
    <source>
        <dbReference type="PROSITE" id="PS50043"/>
    </source>
</evidence>
<keyword evidence="6" id="KW-1185">Reference proteome</keyword>
<evidence type="ECO:0000256" key="2">
    <source>
        <dbReference type="ARBA" id="ARBA00023125"/>
    </source>
</evidence>
<sequence length="364" mass="40093">MLERIRRAVRARIADNALLDEISRLLREAVPFDAAFWAAADPLTMLATSPTRLENLGSGEACDSYWENEFFVEDVNHFRTLARRRTPTASLHRATDGHPARSSRYHTLNRPLGLGDELRCLFRSGGEVWGYACLWRAHGARPFTTAEERFLSDLSAPIGDAFRRAALLRPDPAADTLDAPGVLTFDRSGRLESVTETAELWLRELPFTQVDGDGRDAVSIPAELRAVVNKARAIAAGRDAGTARARLLLHGRWLMIHGFPLREPNGEGGKTAVVIEPAKATDLAPLIVRAYRLGRREQQITRLVAGGLSTAEIAATLCLSTHTVRGYLKQVFEKVEVSTRGGLVAKIFAEHHKGTLNPDIHTAL</sequence>
<dbReference type="PRINTS" id="PR00038">
    <property type="entry name" value="HTHLUXR"/>
</dbReference>
<name>A0ABP6NS90_9ACTN</name>
<keyword evidence="3" id="KW-0804">Transcription</keyword>
<organism evidence="5 6">
    <name type="scientific">Planomonospora alba</name>
    <dbReference type="NCBI Taxonomy" id="161354"/>
    <lineage>
        <taxon>Bacteria</taxon>
        <taxon>Bacillati</taxon>
        <taxon>Actinomycetota</taxon>
        <taxon>Actinomycetes</taxon>
        <taxon>Streptosporangiales</taxon>
        <taxon>Streptosporangiaceae</taxon>
        <taxon>Planomonospora</taxon>
    </lineage>
</organism>
<evidence type="ECO:0000313" key="5">
    <source>
        <dbReference type="EMBL" id="GAA3153108.1"/>
    </source>
</evidence>
<comment type="caution">
    <text evidence="5">The sequence shown here is derived from an EMBL/GenBank/DDBJ whole genome shotgun (WGS) entry which is preliminary data.</text>
</comment>
<dbReference type="InterPro" id="IPR039420">
    <property type="entry name" value="WalR-like"/>
</dbReference>
<evidence type="ECO:0000256" key="1">
    <source>
        <dbReference type="ARBA" id="ARBA00023015"/>
    </source>
</evidence>
<keyword evidence="2" id="KW-0238">DNA-binding</keyword>
<dbReference type="EMBL" id="BAAAUT010000045">
    <property type="protein sequence ID" value="GAA3153108.1"/>
    <property type="molecule type" value="Genomic_DNA"/>
</dbReference>
<dbReference type="SUPFAM" id="SSF46894">
    <property type="entry name" value="C-terminal effector domain of the bipartite response regulators"/>
    <property type="match status" value="1"/>
</dbReference>